<keyword evidence="3" id="KW-1185">Reference proteome</keyword>
<sequence length="208" mass="22619">MQHTAQPMAFPPSESDGNDSTSPGASGRQGIRPLHKRRHLDTDSGHCMVLESIDPNSMSVYRRHTKLFAAPASSKGLSQREFRCLALNVHRVWNVEQAIVSTLAKAKGLKVASYSTAATVLSWLLQVLAQDSEFGSQRLWGDGSPIQVGYEVTGRIADSSLTVAPRGFTAARLPSPSLWIWVSQMLGLTPVAPSRCIAAGRDYVLRFS</sequence>
<dbReference type="GeneID" id="85334489"/>
<feature type="region of interest" description="Disordered" evidence="1">
    <location>
        <begin position="1"/>
        <end position="34"/>
    </location>
</feature>
<name>A0AAI9Z9W7_9PEZI</name>
<dbReference type="Proteomes" id="UP001240678">
    <property type="component" value="Unassembled WGS sequence"/>
</dbReference>
<accession>A0AAI9Z9W7</accession>
<evidence type="ECO:0000256" key="1">
    <source>
        <dbReference type="SAM" id="MobiDB-lite"/>
    </source>
</evidence>
<comment type="caution">
    <text evidence="2">The sequence shown here is derived from an EMBL/GenBank/DDBJ whole genome shotgun (WGS) entry which is preliminary data.</text>
</comment>
<evidence type="ECO:0000313" key="3">
    <source>
        <dbReference type="Proteomes" id="UP001240678"/>
    </source>
</evidence>
<dbReference type="RefSeq" id="XP_060319592.1">
    <property type="nucleotide sequence ID" value="XM_060450942.1"/>
</dbReference>
<dbReference type="EMBL" id="MOOE01000002">
    <property type="protein sequence ID" value="KAK1537434.1"/>
    <property type="molecule type" value="Genomic_DNA"/>
</dbReference>
<evidence type="ECO:0000313" key="2">
    <source>
        <dbReference type="EMBL" id="KAK1537434.1"/>
    </source>
</evidence>
<dbReference type="AlphaFoldDB" id="A0AAI9Z9W7"/>
<organism evidence="2 3">
    <name type="scientific">Colletotrichum costaricense</name>
    <dbReference type="NCBI Taxonomy" id="1209916"/>
    <lineage>
        <taxon>Eukaryota</taxon>
        <taxon>Fungi</taxon>
        <taxon>Dikarya</taxon>
        <taxon>Ascomycota</taxon>
        <taxon>Pezizomycotina</taxon>
        <taxon>Sordariomycetes</taxon>
        <taxon>Hypocreomycetidae</taxon>
        <taxon>Glomerellales</taxon>
        <taxon>Glomerellaceae</taxon>
        <taxon>Colletotrichum</taxon>
        <taxon>Colletotrichum acutatum species complex</taxon>
    </lineage>
</organism>
<reference evidence="2 3" key="1">
    <citation type="submission" date="2016-10" db="EMBL/GenBank/DDBJ databases">
        <title>The genome sequence of Colletotrichum fioriniae PJ7.</title>
        <authorList>
            <person name="Baroncelli R."/>
        </authorList>
    </citation>
    <scope>NUCLEOTIDE SEQUENCE [LARGE SCALE GENOMIC DNA]</scope>
    <source>
        <strain evidence="2 3">IMI 309622</strain>
    </source>
</reference>
<gene>
    <name evidence="2" type="ORF">CCOS01_02754</name>
</gene>
<protein>
    <submittedName>
        <fullName evidence="2">Uncharacterized protein</fullName>
    </submittedName>
</protein>
<proteinExistence type="predicted"/>